<keyword evidence="13" id="KW-1185">Reference proteome</keyword>
<evidence type="ECO:0000256" key="8">
    <source>
        <dbReference type="ARBA" id="ARBA00041091"/>
    </source>
</evidence>
<evidence type="ECO:0000256" key="7">
    <source>
        <dbReference type="ARBA" id="ARBA00023136"/>
    </source>
</evidence>
<dbReference type="InterPro" id="IPR000849">
    <property type="entry name" value="Sugar_P_transporter"/>
</dbReference>
<keyword evidence="7 10" id="KW-0472">Membrane</keyword>
<evidence type="ECO:0000313" key="13">
    <source>
        <dbReference type="Proteomes" id="UP001381693"/>
    </source>
</evidence>
<dbReference type="Pfam" id="PF07690">
    <property type="entry name" value="MFS_1"/>
    <property type="match status" value="1"/>
</dbReference>
<evidence type="ECO:0000256" key="9">
    <source>
        <dbReference type="ARBA" id="ARBA00042039"/>
    </source>
</evidence>
<dbReference type="InterPro" id="IPR036259">
    <property type="entry name" value="MFS_trans_sf"/>
</dbReference>
<dbReference type="GO" id="GO:0022857">
    <property type="term" value="F:transmembrane transporter activity"/>
    <property type="evidence" value="ECO:0007669"/>
    <property type="project" value="InterPro"/>
</dbReference>
<dbReference type="SUPFAM" id="SSF103473">
    <property type="entry name" value="MFS general substrate transporter"/>
    <property type="match status" value="1"/>
</dbReference>
<feature type="transmembrane region" description="Helical" evidence="10">
    <location>
        <begin position="333"/>
        <end position="354"/>
    </location>
</feature>
<feature type="transmembrane region" description="Helical" evidence="10">
    <location>
        <begin position="209"/>
        <end position="226"/>
    </location>
</feature>
<evidence type="ECO:0000256" key="3">
    <source>
        <dbReference type="ARBA" id="ARBA00022448"/>
    </source>
</evidence>
<dbReference type="Gene3D" id="1.20.1250.20">
    <property type="entry name" value="MFS general substrate transporter like domains"/>
    <property type="match status" value="2"/>
</dbReference>
<proteinExistence type="inferred from homology"/>
<evidence type="ECO:0000259" key="11">
    <source>
        <dbReference type="PROSITE" id="PS50850"/>
    </source>
</evidence>
<evidence type="ECO:0000256" key="10">
    <source>
        <dbReference type="SAM" id="Phobius"/>
    </source>
</evidence>
<gene>
    <name evidence="12" type="ORF">SK128_027003</name>
</gene>
<comment type="subcellular location">
    <subcellularLocation>
        <location evidence="1">Membrane</location>
        <topology evidence="1">Multi-pass membrane protein</topology>
    </subcellularLocation>
</comment>
<feature type="domain" description="Major facilitator superfamily (MFS) profile" evidence="11">
    <location>
        <begin position="1"/>
        <end position="357"/>
    </location>
</feature>
<feature type="transmembrane region" description="Helical" evidence="10">
    <location>
        <begin position="63"/>
        <end position="84"/>
    </location>
</feature>
<keyword evidence="4" id="KW-0762">Sugar transport</keyword>
<reference evidence="12 13" key="1">
    <citation type="submission" date="2023-11" db="EMBL/GenBank/DDBJ databases">
        <title>Halocaridina rubra genome assembly.</title>
        <authorList>
            <person name="Smith C."/>
        </authorList>
    </citation>
    <scope>NUCLEOTIDE SEQUENCE [LARGE SCALE GENOMIC DNA]</scope>
    <source>
        <strain evidence="12">EP-1</strain>
        <tissue evidence="12">Whole</tissue>
    </source>
</reference>
<dbReference type="EMBL" id="JAXCGZ010022912">
    <property type="protein sequence ID" value="KAK7021123.1"/>
    <property type="molecule type" value="Genomic_DNA"/>
</dbReference>
<dbReference type="PROSITE" id="PS50850">
    <property type="entry name" value="MFS"/>
    <property type="match status" value="1"/>
</dbReference>
<organism evidence="12 13">
    <name type="scientific">Halocaridina rubra</name>
    <name type="common">Hawaiian red shrimp</name>
    <dbReference type="NCBI Taxonomy" id="373956"/>
    <lineage>
        <taxon>Eukaryota</taxon>
        <taxon>Metazoa</taxon>
        <taxon>Ecdysozoa</taxon>
        <taxon>Arthropoda</taxon>
        <taxon>Crustacea</taxon>
        <taxon>Multicrustacea</taxon>
        <taxon>Malacostraca</taxon>
        <taxon>Eumalacostraca</taxon>
        <taxon>Eucarida</taxon>
        <taxon>Decapoda</taxon>
        <taxon>Pleocyemata</taxon>
        <taxon>Caridea</taxon>
        <taxon>Atyoidea</taxon>
        <taxon>Atyidae</taxon>
        <taxon>Halocaridina</taxon>
    </lineage>
</organism>
<dbReference type="InterPro" id="IPR011701">
    <property type="entry name" value="MFS"/>
</dbReference>
<evidence type="ECO:0000256" key="6">
    <source>
        <dbReference type="ARBA" id="ARBA00022989"/>
    </source>
</evidence>
<keyword evidence="3" id="KW-0813">Transport</keyword>
<dbReference type="PANTHER" id="PTHR43184">
    <property type="entry name" value="MAJOR FACILITATOR SUPERFAMILY TRANSPORTER 16, ISOFORM B"/>
    <property type="match status" value="1"/>
</dbReference>
<keyword evidence="5 10" id="KW-0812">Transmembrane</keyword>
<evidence type="ECO:0000313" key="12">
    <source>
        <dbReference type="EMBL" id="KAK7021123.1"/>
    </source>
</evidence>
<protein>
    <recommendedName>
        <fullName evidence="8">Sugar phosphate exchanger 3</fullName>
    </recommendedName>
    <alternativeName>
        <fullName evidence="9">Solute carrier family 37 member 3</fullName>
    </alternativeName>
</protein>
<feature type="transmembrane region" description="Helical" evidence="10">
    <location>
        <begin position="33"/>
        <end position="57"/>
    </location>
</feature>
<dbReference type="PIRSF" id="PIRSF002808">
    <property type="entry name" value="Hexose_phosphate_transp"/>
    <property type="match status" value="1"/>
</dbReference>
<sequence length="371" mass="39352">MQFQALSGLAQASGWPAVVTVVGNWYGRGSRGLVYGIWNSHTSLGNILGTLIAAAFVTTAWSLSFIVPGIIIGVLGIIVLLVLVPEPGLVGLPNPNVVEPAGVSPPPRRRNIPVYAEAPEEETATLLGNEEAQALSYDGKEKEGDSPSSSLEEEQAISFVDSLKIPGVVEFSLSLFFSKLVSYTFLYWLPNYINNSTSFTAAQSANLSALFDVGGIVGAILAGVLSDHSGMPASTCVVMLVIAIPMMFVYYAFADVTFGVNVFLLIIVGILVNGPYSLITTAVSADLGTHESLKGNAKAMATVTAVIDGTGSIGAAVGPLIAGPISEIDWGYVFYMLMAADVISLILLTRLVLYEVRDFIHRRRERAHVVP</sequence>
<name>A0AAN8ZT69_HALRR</name>
<evidence type="ECO:0000256" key="2">
    <source>
        <dbReference type="ARBA" id="ARBA00009598"/>
    </source>
</evidence>
<dbReference type="Proteomes" id="UP001381693">
    <property type="component" value="Unassembled WGS sequence"/>
</dbReference>
<accession>A0AAN8ZT69</accession>
<dbReference type="PANTHER" id="PTHR43184:SF12">
    <property type="entry name" value="SUGAR PHOSPHATE EXCHANGER 3"/>
    <property type="match status" value="1"/>
</dbReference>
<feature type="transmembrane region" description="Helical" evidence="10">
    <location>
        <begin position="259"/>
        <end position="279"/>
    </location>
</feature>
<evidence type="ECO:0000256" key="5">
    <source>
        <dbReference type="ARBA" id="ARBA00022692"/>
    </source>
</evidence>
<feature type="transmembrane region" description="Helical" evidence="10">
    <location>
        <begin position="168"/>
        <end position="189"/>
    </location>
</feature>
<comment type="caution">
    <text evidence="12">The sequence shown here is derived from an EMBL/GenBank/DDBJ whole genome shotgun (WGS) entry which is preliminary data.</text>
</comment>
<comment type="similarity">
    <text evidence="2">Belongs to the major facilitator superfamily. Organophosphate:Pi antiporter (OPA) (TC 2.A.1.4) family.</text>
</comment>
<dbReference type="AlphaFoldDB" id="A0AAN8ZT69"/>
<evidence type="ECO:0000256" key="4">
    <source>
        <dbReference type="ARBA" id="ARBA00022597"/>
    </source>
</evidence>
<feature type="transmembrane region" description="Helical" evidence="10">
    <location>
        <begin position="233"/>
        <end position="253"/>
    </location>
</feature>
<dbReference type="GO" id="GO:0016020">
    <property type="term" value="C:membrane"/>
    <property type="evidence" value="ECO:0007669"/>
    <property type="project" value="UniProtKB-SubCell"/>
</dbReference>
<dbReference type="InterPro" id="IPR020846">
    <property type="entry name" value="MFS_dom"/>
</dbReference>
<evidence type="ECO:0000256" key="1">
    <source>
        <dbReference type="ARBA" id="ARBA00004141"/>
    </source>
</evidence>
<keyword evidence="6 10" id="KW-1133">Transmembrane helix</keyword>